<feature type="domain" description="G-protein coupled receptors family 1 profile" evidence="11">
    <location>
        <begin position="41"/>
        <end position="305"/>
    </location>
</feature>
<keyword evidence="6 10" id="KW-0472">Membrane</keyword>
<evidence type="ECO:0000256" key="8">
    <source>
        <dbReference type="ARBA" id="ARBA00023224"/>
    </source>
</evidence>
<evidence type="ECO:0000256" key="9">
    <source>
        <dbReference type="RuleBase" id="RU000688"/>
    </source>
</evidence>
<dbReference type="RefSeq" id="XP_029651213.2">
    <property type="nucleotide sequence ID" value="XM_029795353.2"/>
</dbReference>
<organism evidence="12 13">
    <name type="scientific">Octopus sinensis</name>
    <name type="common">East Asian common octopus</name>
    <dbReference type="NCBI Taxonomy" id="2607531"/>
    <lineage>
        <taxon>Eukaryota</taxon>
        <taxon>Metazoa</taxon>
        <taxon>Spiralia</taxon>
        <taxon>Lophotrochozoa</taxon>
        <taxon>Mollusca</taxon>
        <taxon>Cephalopoda</taxon>
        <taxon>Coleoidea</taxon>
        <taxon>Octopodiformes</taxon>
        <taxon>Octopoda</taxon>
        <taxon>Incirrata</taxon>
        <taxon>Octopodidae</taxon>
        <taxon>Octopus</taxon>
    </lineage>
</organism>
<feature type="transmembrane region" description="Helical" evidence="10">
    <location>
        <begin position="194"/>
        <end position="220"/>
    </location>
</feature>
<evidence type="ECO:0000259" key="11">
    <source>
        <dbReference type="PROSITE" id="PS50262"/>
    </source>
</evidence>
<dbReference type="FunFam" id="1.20.1070.10:FF:000291">
    <property type="entry name" value="Predicted protein"/>
    <property type="match status" value="1"/>
</dbReference>
<evidence type="ECO:0000256" key="7">
    <source>
        <dbReference type="ARBA" id="ARBA00023170"/>
    </source>
</evidence>
<evidence type="ECO:0000256" key="6">
    <source>
        <dbReference type="ARBA" id="ARBA00023136"/>
    </source>
</evidence>
<keyword evidence="12" id="KW-1185">Reference proteome</keyword>
<dbReference type="SUPFAM" id="SSF81321">
    <property type="entry name" value="Family A G protein-coupled receptor-like"/>
    <property type="match status" value="1"/>
</dbReference>
<dbReference type="Pfam" id="PF00001">
    <property type="entry name" value="7tm_1"/>
    <property type="match status" value="1"/>
</dbReference>
<dbReference type="GO" id="GO:0005886">
    <property type="term" value="C:plasma membrane"/>
    <property type="evidence" value="ECO:0007669"/>
    <property type="project" value="TreeGrafter"/>
</dbReference>
<feature type="transmembrane region" description="Helical" evidence="10">
    <location>
        <begin position="28"/>
        <end position="49"/>
    </location>
</feature>
<dbReference type="AlphaFoldDB" id="A0A6P7TID5"/>
<evidence type="ECO:0000256" key="5">
    <source>
        <dbReference type="ARBA" id="ARBA00023040"/>
    </source>
</evidence>
<accession>A0A6P7TID5</accession>
<keyword evidence="4 10" id="KW-1133">Transmembrane helix</keyword>
<feature type="transmembrane region" description="Helical" evidence="10">
    <location>
        <begin position="141"/>
        <end position="159"/>
    </location>
</feature>
<comment type="subcellular location">
    <subcellularLocation>
        <location evidence="1">Membrane</location>
        <topology evidence="1">Multi-pass membrane protein</topology>
    </subcellularLocation>
</comment>
<keyword evidence="5 9" id="KW-0297">G-protein coupled receptor</keyword>
<evidence type="ECO:0000256" key="4">
    <source>
        <dbReference type="ARBA" id="ARBA00022989"/>
    </source>
</evidence>
<dbReference type="PROSITE" id="PS00237">
    <property type="entry name" value="G_PROTEIN_RECEP_F1_1"/>
    <property type="match status" value="1"/>
</dbReference>
<dbReference type="PROSITE" id="PS50262">
    <property type="entry name" value="G_PROTEIN_RECEP_F1_2"/>
    <property type="match status" value="1"/>
</dbReference>
<dbReference type="PRINTS" id="PR01012">
    <property type="entry name" value="NRPEPTIDEYR"/>
</dbReference>
<dbReference type="InterPro" id="IPR017452">
    <property type="entry name" value="GPCR_Rhodpsn_7TM"/>
</dbReference>
<dbReference type="Proteomes" id="UP000515154">
    <property type="component" value="Linkage group LG2"/>
</dbReference>
<evidence type="ECO:0000256" key="1">
    <source>
        <dbReference type="ARBA" id="ARBA00004141"/>
    </source>
</evidence>
<feature type="transmembrane region" description="Helical" evidence="10">
    <location>
        <begin position="246"/>
        <end position="270"/>
    </location>
</feature>
<evidence type="ECO:0000256" key="10">
    <source>
        <dbReference type="SAM" id="Phobius"/>
    </source>
</evidence>
<evidence type="ECO:0000313" key="12">
    <source>
        <dbReference type="Proteomes" id="UP000515154"/>
    </source>
</evidence>
<evidence type="ECO:0000256" key="3">
    <source>
        <dbReference type="ARBA" id="ARBA00022692"/>
    </source>
</evidence>
<dbReference type="PRINTS" id="PR00237">
    <property type="entry name" value="GPCRRHODOPSN"/>
</dbReference>
<name>A0A6P7TID5_9MOLL</name>
<comment type="similarity">
    <text evidence="2 9">Belongs to the G-protein coupled receptor 1 family.</text>
</comment>
<dbReference type="InterPro" id="IPR000611">
    <property type="entry name" value="NPY_rcpt"/>
</dbReference>
<proteinExistence type="inferred from homology"/>
<dbReference type="KEGG" id="osn:115224446"/>
<feature type="transmembrane region" description="Helical" evidence="10">
    <location>
        <begin position="102"/>
        <end position="120"/>
    </location>
</feature>
<keyword evidence="7 9" id="KW-0675">Receptor</keyword>
<dbReference type="GO" id="GO:0004983">
    <property type="term" value="F:neuropeptide Y receptor activity"/>
    <property type="evidence" value="ECO:0007669"/>
    <property type="project" value="InterPro"/>
</dbReference>
<reference evidence="13" key="1">
    <citation type="submission" date="2025-08" db="UniProtKB">
        <authorList>
            <consortium name="RefSeq"/>
        </authorList>
    </citation>
    <scope>IDENTIFICATION</scope>
</reference>
<keyword evidence="3 9" id="KW-0812">Transmembrane</keyword>
<feature type="transmembrane region" description="Helical" evidence="10">
    <location>
        <begin position="61"/>
        <end position="82"/>
    </location>
</feature>
<dbReference type="Gene3D" id="1.20.1070.10">
    <property type="entry name" value="Rhodopsin 7-helix transmembrane proteins"/>
    <property type="match status" value="1"/>
</dbReference>
<dbReference type="PANTHER" id="PTHR45695:SF28">
    <property type="entry name" value="G-PROTEIN COUPLED RECEPTORS FAMILY 1 PROFILE DOMAIN-CONTAINING PROTEIN"/>
    <property type="match status" value="1"/>
</dbReference>
<evidence type="ECO:0000256" key="2">
    <source>
        <dbReference type="ARBA" id="ARBA00010663"/>
    </source>
</evidence>
<dbReference type="InterPro" id="IPR000276">
    <property type="entry name" value="GPCR_Rhodpsn"/>
</dbReference>
<keyword evidence="8 9" id="KW-0807">Transducer</keyword>
<evidence type="ECO:0000313" key="13">
    <source>
        <dbReference type="RefSeq" id="XP_029651213.2"/>
    </source>
</evidence>
<sequence length="348" mass="40411">MDVYERINISYPMPRFKEHVLWEVTLKVVFYSLIVIFSLIGNLLIIIIVMRQKRMRTVTNFYIVNLAVADLLVTVCCSWVHLVDDLTEGWVLGAFFCKVNSFAQVVSLVASVFTLSLIAFDRFYGIVFALKAHMMERKAKGSLFCVWSCAIAVGCPILISRNLHVRVWLDHVERWCDDGWPIHSNTADPTSRRIYYTFVAIVLYVFPMLVMTFTYTIILWKLNSTAMPGETIEREVILQARMKRKVVIMLVSILFVFGICWLPYLISLLYSEYKSSDELSPWFYDLKFCAQYLADSNAALNPVIYVGFNENFRNGLRDTMRCMQKRNPEEIMMRRNNSAYQSTSVTNL</sequence>
<dbReference type="PANTHER" id="PTHR45695">
    <property type="entry name" value="LEUCOKININ RECEPTOR-RELATED"/>
    <property type="match status" value="1"/>
</dbReference>
<gene>
    <name evidence="13" type="primary">LOC115224446</name>
</gene>
<protein>
    <submittedName>
        <fullName evidence="13">Neuropeptide FF receptor 2-like</fullName>
    </submittedName>
</protein>